<evidence type="ECO:0000313" key="2">
    <source>
        <dbReference type="Proteomes" id="UP001362029"/>
    </source>
</evidence>
<reference evidence="1 2" key="1">
    <citation type="submission" date="2024-01" db="EMBL/GenBank/DDBJ databases">
        <title>Novel lytic viruses for Xanthomonas sp. and Stenotrophomonas maltophilia.</title>
        <authorList>
            <person name="Petrzik K."/>
            <person name="Brazdova S."/>
            <person name="Sovova L."/>
            <person name="Neoralova M."/>
        </authorList>
    </citation>
    <scope>NUCLEOTIDE SEQUENCE [LARGE SCALE GENOMIC DNA]</scope>
</reference>
<evidence type="ECO:0000313" key="1">
    <source>
        <dbReference type="EMBL" id="WWO60382.1"/>
    </source>
</evidence>
<sequence>MSRLTGIYGERVVALLLAAAIAARADIDDENSLGEALCEKIADQLQDIRYRDDYAQDEVGAAVDLRTQLYREWPEWSGCSTYPVPASGEDDDMIDEYRSDNEMDTVDWDDPDAAAAAYFDAVDECALYNGNMYDEDSEYGRSRRRLLTFLIDELTKESVNA</sequence>
<proteinExistence type="predicted"/>
<organism evidence="1 2">
    <name type="scientific">Stenotrophomonas phage SB5</name>
    <dbReference type="NCBI Taxonomy" id="3117469"/>
    <lineage>
        <taxon>Viruses</taxon>
        <taxon>Duplodnaviria</taxon>
        <taxon>Heunggongvirae</taxon>
        <taxon>Uroviricota</taxon>
        <taxon>Caudoviricetes</taxon>
        <taxon>Autographivirales</taxon>
        <taxon>Autonotataviridae</taxon>
        <taxon>Gujervirinae</taxon>
        <taxon>Pradovirus</taxon>
        <taxon>Pradovirus SB5</taxon>
    </lineage>
</organism>
<protein>
    <submittedName>
        <fullName evidence="1">Uncharacterized protein</fullName>
    </submittedName>
</protein>
<name>A0ABZ2GYE6_9CAUD</name>
<keyword evidence="2" id="KW-1185">Reference proteome</keyword>
<dbReference type="Proteomes" id="UP001362029">
    <property type="component" value="Segment"/>
</dbReference>
<dbReference type="EMBL" id="PP079417">
    <property type="protein sequence ID" value="WWO60382.1"/>
    <property type="molecule type" value="Genomic_DNA"/>
</dbReference>
<accession>A0ABZ2GYE6</accession>